<accession>A0A4Y2Q4D1</accession>
<dbReference type="InterPro" id="IPR049012">
    <property type="entry name" value="Mutator_transp_dom"/>
</dbReference>
<evidence type="ECO:0000259" key="2">
    <source>
        <dbReference type="Pfam" id="PF20700"/>
    </source>
</evidence>
<name>A0A4Y2Q4D1_ARAVE</name>
<sequence>MAETWTYVTIWIWVVVDILTGIVIDYEILSKYFPECTTVERDIGEQSADFLHLWYEAHKPECSENYVGSSNAMKVKAAKILWRRSVENCGTRYMNALSVGDSKTHQHLLDVYGENMKISEEECLNHVPKRLGTGLRNKVKECRSKGVIIGGRKDGSLKESS</sequence>
<dbReference type="Proteomes" id="UP000499080">
    <property type="component" value="Unassembled WGS sequence"/>
</dbReference>
<evidence type="ECO:0000256" key="1">
    <source>
        <dbReference type="SAM" id="Phobius"/>
    </source>
</evidence>
<gene>
    <name evidence="3" type="ORF">AVEN_10586_1</name>
</gene>
<dbReference type="AlphaFoldDB" id="A0A4Y2Q4D1"/>
<keyword evidence="4" id="KW-1185">Reference proteome</keyword>
<protein>
    <recommendedName>
        <fullName evidence="2">Mutator-like transposase domain-containing protein</fullName>
    </recommendedName>
</protein>
<dbReference type="EMBL" id="BGPR01012736">
    <property type="protein sequence ID" value="GBN57427.1"/>
    <property type="molecule type" value="Genomic_DNA"/>
</dbReference>
<feature type="transmembrane region" description="Helical" evidence="1">
    <location>
        <begin position="6"/>
        <end position="24"/>
    </location>
</feature>
<dbReference type="Pfam" id="PF20700">
    <property type="entry name" value="Mutator"/>
    <property type="match status" value="1"/>
</dbReference>
<keyword evidence="1" id="KW-0472">Membrane</keyword>
<evidence type="ECO:0000313" key="3">
    <source>
        <dbReference type="EMBL" id="GBN57427.1"/>
    </source>
</evidence>
<dbReference type="OrthoDB" id="10069847at2759"/>
<reference evidence="3 4" key="1">
    <citation type="journal article" date="2019" name="Sci. Rep.">
        <title>Orb-weaving spider Araneus ventricosus genome elucidates the spidroin gene catalogue.</title>
        <authorList>
            <person name="Kono N."/>
            <person name="Nakamura H."/>
            <person name="Ohtoshi R."/>
            <person name="Moran D.A.P."/>
            <person name="Shinohara A."/>
            <person name="Yoshida Y."/>
            <person name="Fujiwara M."/>
            <person name="Mori M."/>
            <person name="Tomita M."/>
            <person name="Arakawa K."/>
        </authorList>
    </citation>
    <scope>NUCLEOTIDE SEQUENCE [LARGE SCALE GENOMIC DNA]</scope>
</reference>
<feature type="domain" description="Mutator-like transposase" evidence="2">
    <location>
        <begin position="14"/>
        <end position="138"/>
    </location>
</feature>
<keyword evidence="1" id="KW-1133">Transmembrane helix</keyword>
<keyword evidence="1" id="KW-0812">Transmembrane</keyword>
<comment type="caution">
    <text evidence="3">The sequence shown here is derived from an EMBL/GenBank/DDBJ whole genome shotgun (WGS) entry which is preliminary data.</text>
</comment>
<organism evidence="3 4">
    <name type="scientific">Araneus ventricosus</name>
    <name type="common">Orbweaver spider</name>
    <name type="synonym">Epeira ventricosa</name>
    <dbReference type="NCBI Taxonomy" id="182803"/>
    <lineage>
        <taxon>Eukaryota</taxon>
        <taxon>Metazoa</taxon>
        <taxon>Ecdysozoa</taxon>
        <taxon>Arthropoda</taxon>
        <taxon>Chelicerata</taxon>
        <taxon>Arachnida</taxon>
        <taxon>Araneae</taxon>
        <taxon>Araneomorphae</taxon>
        <taxon>Entelegynae</taxon>
        <taxon>Araneoidea</taxon>
        <taxon>Araneidae</taxon>
        <taxon>Araneus</taxon>
    </lineage>
</organism>
<evidence type="ECO:0000313" key="4">
    <source>
        <dbReference type="Proteomes" id="UP000499080"/>
    </source>
</evidence>
<proteinExistence type="predicted"/>